<evidence type="ECO:0000313" key="3">
    <source>
        <dbReference type="Proteomes" id="UP000621436"/>
    </source>
</evidence>
<comment type="caution">
    <text evidence="2">The sequence shown here is derived from an EMBL/GenBank/DDBJ whole genome shotgun (WGS) entry which is preliminary data.</text>
</comment>
<dbReference type="Proteomes" id="UP000621436">
    <property type="component" value="Unassembled WGS sequence"/>
</dbReference>
<proteinExistence type="predicted"/>
<dbReference type="PANTHER" id="PTHR43852">
    <property type="entry name" value="NUCLEOTIDYLTRANSFERASE"/>
    <property type="match status" value="1"/>
</dbReference>
<dbReference type="AlphaFoldDB" id="A0A931AMM3"/>
<dbReference type="Gene3D" id="3.30.460.10">
    <property type="entry name" value="Beta Polymerase, domain 2"/>
    <property type="match status" value="1"/>
</dbReference>
<accession>A0A931AMM3</accession>
<organism evidence="2 3">
    <name type="scientific">Halonatronomonas betaini</name>
    <dbReference type="NCBI Taxonomy" id="2778430"/>
    <lineage>
        <taxon>Bacteria</taxon>
        <taxon>Bacillati</taxon>
        <taxon>Bacillota</taxon>
        <taxon>Clostridia</taxon>
        <taxon>Halanaerobiales</taxon>
        <taxon>Halarsenatibacteraceae</taxon>
        <taxon>Halonatronomonas</taxon>
    </lineage>
</organism>
<evidence type="ECO:0000259" key="1">
    <source>
        <dbReference type="Pfam" id="PF18765"/>
    </source>
</evidence>
<dbReference type="InterPro" id="IPR043519">
    <property type="entry name" value="NT_sf"/>
</dbReference>
<dbReference type="InterPro" id="IPR041633">
    <property type="entry name" value="Polbeta"/>
</dbReference>
<protein>
    <submittedName>
        <fullName evidence="2">Nucleotidyltransferase domain-containing protein</fullName>
    </submittedName>
</protein>
<dbReference type="InterPro" id="IPR052930">
    <property type="entry name" value="TA_antitoxin_MntA"/>
</dbReference>
<name>A0A931AMM3_9FIRM</name>
<feature type="domain" description="Polymerase beta nucleotidyltransferase" evidence="1">
    <location>
        <begin position="6"/>
        <end position="104"/>
    </location>
</feature>
<gene>
    <name evidence="2" type="ORF">I0Q91_00720</name>
</gene>
<dbReference type="RefSeq" id="WP_270452226.1">
    <property type="nucleotide sequence ID" value="NZ_JADPIE010000001.1"/>
</dbReference>
<dbReference type="SUPFAM" id="SSF81301">
    <property type="entry name" value="Nucleotidyltransferase"/>
    <property type="match status" value="1"/>
</dbReference>
<sequence length="153" mass="17728">MEFSQEQLNELAEKFEFKLIVLYGSAITGQMTADSDIDIGVFLNEGKALENYQDMSFLAKLENELSKIFAGKVREIDLSILNFASPLLKFKVAQNGKAIYERDSGIFRRFQVRAMKEHQDASKFYDLEKDYIRSFIKGDRKDDRRKVNPPEVK</sequence>
<dbReference type="CDD" id="cd05403">
    <property type="entry name" value="NT_KNTase_like"/>
    <property type="match status" value="1"/>
</dbReference>
<dbReference type="NCBIfam" id="NF047752">
    <property type="entry name" value="MntA_antitoxin"/>
    <property type="match status" value="1"/>
</dbReference>
<dbReference type="PANTHER" id="PTHR43852:SF3">
    <property type="entry name" value="NUCLEOTIDYLTRANSFERASE"/>
    <property type="match status" value="1"/>
</dbReference>
<reference evidence="2" key="1">
    <citation type="submission" date="2020-11" db="EMBL/GenBank/DDBJ databases">
        <title>Halonatronomonas betainensis gen. nov., sp. nov. a novel haloalkaliphilic representative of the family Halanaerobiacae capable of betaine degradation.</title>
        <authorList>
            <person name="Boltyanskaya Y."/>
            <person name="Kevbrin V."/>
            <person name="Detkova E."/>
            <person name="Grouzdev D.S."/>
            <person name="Koziaeva V."/>
            <person name="Zhilina T."/>
        </authorList>
    </citation>
    <scope>NUCLEOTIDE SEQUENCE</scope>
    <source>
        <strain evidence="2">Z-7014</strain>
    </source>
</reference>
<dbReference type="Pfam" id="PF18765">
    <property type="entry name" value="Polbeta"/>
    <property type="match status" value="1"/>
</dbReference>
<dbReference type="EMBL" id="JADPIE010000001">
    <property type="protein sequence ID" value="MBF8435588.1"/>
    <property type="molecule type" value="Genomic_DNA"/>
</dbReference>
<evidence type="ECO:0000313" key="2">
    <source>
        <dbReference type="EMBL" id="MBF8435588.1"/>
    </source>
</evidence>
<keyword evidence="3" id="KW-1185">Reference proteome</keyword>